<dbReference type="InParanoid" id="A0A674EEB8"/>
<evidence type="ECO:0000313" key="1">
    <source>
        <dbReference type="Ensembl" id="ENSSTUP00000106264.1"/>
    </source>
</evidence>
<protein>
    <submittedName>
        <fullName evidence="1">Uncharacterized protein</fullName>
    </submittedName>
</protein>
<keyword evidence="2" id="KW-1185">Reference proteome</keyword>
<sequence>RYLYSRTGEIREGLNGVNPHKGGTKVINVKDITDSDQLGTETGYEGRENLWLAYMRYTARTLKKMDCVICGHARPELATHPFALGEGEGWKCILDGFYHSQPNTSLCKALSLVFPEVPPQKAPGGG</sequence>
<evidence type="ECO:0000313" key="2">
    <source>
        <dbReference type="Proteomes" id="UP000472277"/>
    </source>
</evidence>
<name>A0A674EEB8_SALTR</name>
<reference evidence="1" key="1">
    <citation type="submission" date="2025-08" db="UniProtKB">
        <authorList>
            <consortium name="Ensembl"/>
        </authorList>
    </citation>
    <scope>IDENTIFICATION</scope>
</reference>
<dbReference type="Proteomes" id="UP000472277">
    <property type="component" value="Chromosome 35"/>
</dbReference>
<proteinExistence type="predicted"/>
<dbReference type="OMA" id="IICGHAR"/>
<dbReference type="AlphaFoldDB" id="A0A674EEB8"/>
<reference evidence="1" key="2">
    <citation type="submission" date="2025-09" db="UniProtKB">
        <authorList>
            <consortium name="Ensembl"/>
        </authorList>
    </citation>
    <scope>IDENTIFICATION</scope>
</reference>
<dbReference type="Ensembl" id="ENSSTUT00000113894.1">
    <property type="protein sequence ID" value="ENSSTUP00000106264.1"/>
    <property type="gene ID" value="ENSSTUG00000047366.1"/>
</dbReference>
<organism evidence="1 2">
    <name type="scientific">Salmo trutta</name>
    <name type="common">Brown trout</name>
    <dbReference type="NCBI Taxonomy" id="8032"/>
    <lineage>
        <taxon>Eukaryota</taxon>
        <taxon>Metazoa</taxon>
        <taxon>Chordata</taxon>
        <taxon>Craniata</taxon>
        <taxon>Vertebrata</taxon>
        <taxon>Euteleostomi</taxon>
        <taxon>Actinopterygii</taxon>
        <taxon>Neopterygii</taxon>
        <taxon>Teleostei</taxon>
        <taxon>Protacanthopterygii</taxon>
        <taxon>Salmoniformes</taxon>
        <taxon>Salmonidae</taxon>
        <taxon>Salmoninae</taxon>
        <taxon>Salmo</taxon>
    </lineage>
</organism>
<accession>A0A674EEB8</accession>
<dbReference type="GeneTree" id="ENSGT01120000272201"/>